<evidence type="ECO:0000259" key="1">
    <source>
        <dbReference type="Pfam" id="PF00270"/>
    </source>
</evidence>
<dbReference type="GO" id="GO:0005524">
    <property type="term" value="F:ATP binding"/>
    <property type="evidence" value="ECO:0007669"/>
    <property type="project" value="InterPro"/>
</dbReference>
<feature type="domain" description="DEAD/DEAH-box helicase" evidence="1">
    <location>
        <begin position="23"/>
        <end position="99"/>
    </location>
</feature>
<protein>
    <recommendedName>
        <fullName evidence="1">DEAD/DEAH-box helicase domain-containing protein</fullName>
    </recommendedName>
</protein>
<dbReference type="InterPro" id="IPR011545">
    <property type="entry name" value="DEAD/DEAH_box_helicase_dom"/>
</dbReference>
<organism evidence="2 3">
    <name type="scientific">Gymnopus androsaceus JB14</name>
    <dbReference type="NCBI Taxonomy" id="1447944"/>
    <lineage>
        <taxon>Eukaryota</taxon>
        <taxon>Fungi</taxon>
        <taxon>Dikarya</taxon>
        <taxon>Basidiomycota</taxon>
        <taxon>Agaricomycotina</taxon>
        <taxon>Agaricomycetes</taxon>
        <taxon>Agaricomycetidae</taxon>
        <taxon>Agaricales</taxon>
        <taxon>Marasmiineae</taxon>
        <taxon>Omphalotaceae</taxon>
        <taxon>Gymnopus</taxon>
    </lineage>
</organism>
<sequence length="105" mass="11528">EGVNIINSIVKKRVTKWRDGLRELQLICIPKILNLEDVFAIDATGGGKSALFGVPVLVHLEISQNADLYPSFNVPIHLHPIGVVVTPTKGLVNNIVHMLGFLFSF</sequence>
<evidence type="ECO:0000313" key="2">
    <source>
        <dbReference type="EMBL" id="KAE9387062.1"/>
    </source>
</evidence>
<dbReference type="InterPro" id="IPR027417">
    <property type="entry name" value="P-loop_NTPase"/>
</dbReference>
<dbReference type="SUPFAM" id="SSF52540">
    <property type="entry name" value="P-loop containing nucleoside triphosphate hydrolases"/>
    <property type="match status" value="1"/>
</dbReference>
<dbReference type="AlphaFoldDB" id="A0A6A4GMS0"/>
<accession>A0A6A4GMS0</accession>
<dbReference type="OrthoDB" id="3260945at2759"/>
<reference evidence="2" key="1">
    <citation type="journal article" date="2019" name="Environ. Microbiol.">
        <title>Fungal ecological strategies reflected in gene transcription - a case study of two litter decomposers.</title>
        <authorList>
            <person name="Barbi F."/>
            <person name="Kohler A."/>
            <person name="Barry K."/>
            <person name="Baskaran P."/>
            <person name="Daum C."/>
            <person name="Fauchery L."/>
            <person name="Ihrmark K."/>
            <person name="Kuo A."/>
            <person name="LaButti K."/>
            <person name="Lipzen A."/>
            <person name="Morin E."/>
            <person name="Grigoriev I.V."/>
            <person name="Henrissat B."/>
            <person name="Lindahl B."/>
            <person name="Martin F."/>
        </authorList>
    </citation>
    <scope>NUCLEOTIDE SEQUENCE</scope>
    <source>
        <strain evidence="2">JB14</strain>
    </source>
</reference>
<dbReference type="Proteomes" id="UP000799118">
    <property type="component" value="Unassembled WGS sequence"/>
</dbReference>
<dbReference type="Gene3D" id="3.40.50.300">
    <property type="entry name" value="P-loop containing nucleotide triphosphate hydrolases"/>
    <property type="match status" value="1"/>
</dbReference>
<dbReference type="GO" id="GO:0003676">
    <property type="term" value="F:nucleic acid binding"/>
    <property type="evidence" value="ECO:0007669"/>
    <property type="project" value="InterPro"/>
</dbReference>
<evidence type="ECO:0000313" key="3">
    <source>
        <dbReference type="Proteomes" id="UP000799118"/>
    </source>
</evidence>
<name>A0A6A4GMS0_9AGAR</name>
<dbReference type="Pfam" id="PF00270">
    <property type="entry name" value="DEAD"/>
    <property type="match status" value="1"/>
</dbReference>
<proteinExistence type="predicted"/>
<gene>
    <name evidence="2" type="ORF">BT96DRAFT_838226</name>
</gene>
<keyword evidence="3" id="KW-1185">Reference proteome</keyword>
<feature type="non-terminal residue" evidence="2">
    <location>
        <position position="1"/>
    </location>
</feature>
<dbReference type="EMBL" id="ML769827">
    <property type="protein sequence ID" value="KAE9387062.1"/>
    <property type="molecule type" value="Genomic_DNA"/>
</dbReference>